<dbReference type="Gene3D" id="3.40.50.1820">
    <property type="entry name" value="alpha/beta hydrolase"/>
    <property type="match status" value="1"/>
</dbReference>
<dbReference type="Proteomes" id="UP000602653">
    <property type="component" value="Chromosome"/>
</dbReference>
<evidence type="ECO:0000313" key="2">
    <source>
        <dbReference type="EMBL" id="QRV02518.1"/>
    </source>
</evidence>
<dbReference type="PRINTS" id="PR00412">
    <property type="entry name" value="EPOXHYDRLASE"/>
</dbReference>
<keyword evidence="2" id="KW-0378">Hydrolase</keyword>
<feature type="domain" description="AB hydrolase-1" evidence="1">
    <location>
        <begin position="17"/>
        <end position="247"/>
    </location>
</feature>
<evidence type="ECO:0000313" key="3">
    <source>
        <dbReference type="Proteomes" id="UP000602653"/>
    </source>
</evidence>
<dbReference type="PANTHER" id="PTHR43798">
    <property type="entry name" value="MONOACYLGLYCEROL LIPASE"/>
    <property type="match status" value="1"/>
</dbReference>
<proteinExistence type="predicted"/>
<dbReference type="InterPro" id="IPR050266">
    <property type="entry name" value="AB_hydrolase_sf"/>
</dbReference>
<dbReference type="InterPro" id="IPR000639">
    <property type="entry name" value="Epox_hydrolase-like"/>
</dbReference>
<accession>A0ABX7IHB7</accession>
<protein>
    <submittedName>
        <fullName evidence="2">Alpha/beta hydrolase</fullName>
    </submittedName>
</protein>
<sequence length="259" mass="28072">MTMLNMRRTGQPSNCPLVLLHALPLDSSMWDTVRKLLEPIDVITVDAPGFGASPAGEELSDEPTTMAYVHALKETLDHAGVDQIMLGGLSMGGAIAADFVATYPQMIDGLALIDTGIGSDNPQRQEFRASMAELAEQGRAFEMLEAWKDTMTGLEVTPEVQESLVARFKAAPGAGLAWIQRALANRVDRSDVVELVDGPVFFIRGTDDPTASLEYFMGLALNAKQPRILEIEGAGHFTADEKPEELALALREFVERVTA</sequence>
<dbReference type="RefSeq" id="WP_204425003.1">
    <property type="nucleotide sequence ID" value="NZ_CP070228.1"/>
</dbReference>
<reference evidence="2 3" key="1">
    <citation type="submission" date="2021-02" db="EMBL/GenBank/DDBJ databases">
        <title>Complete Genome Sequence of Arcanobacterium phocisimile strain DSM 26142T from a harbour seal.</title>
        <authorList>
            <person name="Borowiak M."/>
            <person name="Alssahen M."/>
            <person name="Malorny B."/>
            <person name="Laemmler C."/>
            <person name="Siebert U."/>
            <person name="Ploetz M."/>
            <person name="Abdulmawjood A."/>
        </authorList>
    </citation>
    <scope>NUCLEOTIDE SEQUENCE [LARGE SCALE GENOMIC DNA]</scope>
    <source>
        <strain evidence="2 3">DSM 26142</strain>
    </source>
</reference>
<dbReference type="InterPro" id="IPR029058">
    <property type="entry name" value="AB_hydrolase_fold"/>
</dbReference>
<gene>
    <name evidence="2" type="ORF">JTE88_01825</name>
</gene>
<evidence type="ECO:0000259" key="1">
    <source>
        <dbReference type="Pfam" id="PF12697"/>
    </source>
</evidence>
<dbReference type="EMBL" id="CP070228">
    <property type="protein sequence ID" value="QRV02518.1"/>
    <property type="molecule type" value="Genomic_DNA"/>
</dbReference>
<dbReference type="SUPFAM" id="SSF53474">
    <property type="entry name" value="alpha/beta-Hydrolases"/>
    <property type="match status" value="1"/>
</dbReference>
<dbReference type="Pfam" id="PF12697">
    <property type="entry name" value="Abhydrolase_6"/>
    <property type="match status" value="1"/>
</dbReference>
<keyword evidence="3" id="KW-1185">Reference proteome</keyword>
<name>A0ABX7IHB7_9ACTO</name>
<dbReference type="PRINTS" id="PR00111">
    <property type="entry name" value="ABHYDROLASE"/>
</dbReference>
<dbReference type="InterPro" id="IPR000073">
    <property type="entry name" value="AB_hydrolase_1"/>
</dbReference>
<dbReference type="GO" id="GO:0016787">
    <property type="term" value="F:hydrolase activity"/>
    <property type="evidence" value="ECO:0007669"/>
    <property type="project" value="UniProtKB-KW"/>
</dbReference>
<organism evidence="2 3">
    <name type="scientific">Arcanobacterium phocisimile</name>
    <dbReference type="NCBI Taxonomy" id="1302235"/>
    <lineage>
        <taxon>Bacteria</taxon>
        <taxon>Bacillati</taxon>
        <taxon>Actinomycetota</taxon>
        <taxon>Actinomycetes</taxon>
        <taxon>Actinomycetales</taxon>
        <taxon>Actinomycetaceae</taxon>
        <taxon>Arcanobacterium</taxon>
    </lineage>
</organism>